<organism evidence="5 6">
    <name type="scientific">Kibdelosporangium banguiense</name>
    <dbReference type="NCBI Taxonomy" id="1365924"/>
    <lineage>
        <taxon>Bacteria</taxon>
        <taxon>Bacillati</taxon>
        <taxon>Actinomycetota</taxon>
        <taxon>Actinomycetes</taxon>
        <taxon>Pseudonocardiales</taxon>
        <taxon>Pseudonocardiaceae</taxon>
        <taxon>Kibdelosporangium</taxon>
    </lineage>
</organism>
<feature type="domain" description="HTH marR-type" evidence="4">
    <location>
        <begin position="25"/>
        <end position="85"/>
    </location>
</feature>
<dbReference type="InterPro" id="IPR000835">
    <property type="entry name" value="HTH_MarR-typ"/>
</dbReference>
<comment type="caution">
    <text evidence="5">The sequence shown here is derived from an EMBL/GenBank/DDBJ whole genome shotgun (WGS) entry which is preliminary data.</text>
</comment>
<dbReference type="SUPFAM" id="SSF46785">
    <property type="entry name" value="Winged helix' DNA-binding domain"/>
    <property type="match status" value="1"/>
</dbReference>
<dbReference type="PANTHER" id="PTHR38465:SF2">
    <property type="entry name" value="HTH-TYPE TRANSCRIPTIONAL REGULATOR MMPR5"/>
    <property type="match status" value="1"/>
</dbReference>
<dbReference type="InterPro" id="IPR036388">
    <property type="entry name" value="WH-like_DNA-bd_sf"/>
</dbReference>
<evidence type="ECO:0000256" key="1">
    <source>
        <dbReference type="ARBA" id="ARBA00023015"/>
    </source>
</evidence>
<dbReference type="RefSeq" id="WP_209645031.1">
    <property type="nucleotide sequence ID" value="NZ_JAGINW010000001.1"/>
</dbReference>
<accession>A0ABS4TU86</accession>
<dbReference type="Pfam" id="PF12802">
    <property type="entry name" value="MarR_2"/>
    <property type="match status" value="1"/>
</dbReference>
<keyword evidence="1" id="KW-0805">Transcription regulation</keyword>
<evidence type="ECO:0000259" key="4">
    <source>
        <dbReference type="Pfam" id="PF12802"/>
    </source>
</evidence>
<keyword evidence="2" id="KW-0238">DNA-binding</keyword>
<keyword evidence="3" id="KW-0804">Transcription</keyword>
<dbReference type="EMBL" id="JAGINW010000001">
    <property type="protein sequence ID" value="MBP2327940.1"/>
    <property type="molecule type" value="Genomic_DNA"/>
</dbReference>
<keyword evidence="6" id="KW-1185">Reference proteome</keyword>
<dbReference type="Gene3D" id="1.10.287.160">
    <property type="entry name" value="HR1 repeat"/>
    <property type="match status" value="1"/>
</dbReference>
<dbReference type="InterPro" id="IPR036390">
    <property type="entry name" value="WH_DNA-bd_sf"/>
</dbReference>
<evidence type="ECO:0000256" key="2">
    <source>
        <dbReference type="ARBA" id="ARBA00023125"/>
    </source>
</evidence>
<evidence type="ECO:0000313" key="5">
    <source>
        <dbReference type="EMBL" id="MBP2327940.1"/>
    </source>
</evidence>
<dbReference type="Proteomes" id="UP001519332">
    <property type="component" value="Unassembled WGS sequence"/>
</dbReference>
<protein>
    <submittedName>
        <fullName evidence="5">Transcriptional regulator</fullName>
    </submittedName>
</protein>
<gene>
    <name evidence="5" type="ORF">JOF56_008325</name>
</gene>
<reference evidence="5 6" key="1">
    <citation type="submission" date="2021-03" db="EMBL/GenBank/DDBJ databases">
        <title>Sequencing the genomes of 1000 actinobacteria strains.</title>
        <authorList>
            <person name="Klenk H.-P."/>
        </authorList>
    </citation>
    <scope>NUCLEOTIDE SEQUENCE [LARGE SCALE GENOMIC DNA]</scope>
    <source>
        <strain evidence="5 6">DSM 46670</strain>
    </source>
</reference>
<evidence type="ECO:0000313" key="6">
    <source>
        <dbReference type="Proteomes" id="UP001519332"/>
    </source>
</evidence>
<dbReference type="PANTHER" id="PTHR38465">
    <property type="entry name" value="HTH-TYPE TRANSCRIPTIONAL REGULATOR MJ1563-RELATED"/>
    <property type="match status" value="1"/>
</dbReference>
<proteinExistence type="predicted"/>
<evidence type="ECO:0000256" key="3">
    <source>
        <dbReference type="ARBA" id="ARBA00023163"/>
    </source>
</evidence>
<dbReference type="Gene3D" id="1.10.10.10">
    <property type="entry name" value="Winged helix-like DNA-binding domain superfamily/Winged helix DNA-binding domain"/>
    <property type="match status" value="1"/>
</dbReference>
<dbReference type="InterPro" id="IPR052362">
    <property type="entry name" value="HTH-GbsR_regulator"/>
</dbReference>
<sequence length="160" mass="18176">MSDATSQDTEERRFLERFAVVLSDSGYPRMAARVFSALLLSPNGTRTAAELAELLGVGPSAISGGINYLLRTGMAVRERDPGQRRDHYSVHHVAWFEALTSSDTIYRRFEDIAREGTEIFGTRTDVGDRLAQTQRFFAFLREEIPQLTRKWKNLDAHRPD</sequence>
<name>A0ABS4TU86_9PSEU</name>